<keyword evidence="4" id="KW-0418">Kinase</keyword>
<keyword evidence="2" id="KW-0808">Transferase</keyword>
<name>A0AAV4B563_9GAST</name>
<gene>
    <name evidence="7" type="ORF">PoB_004082700</name>
</gene>
<dbReference type="Gene3D" id="3.40.1190.20">
    <property type="match status" value="1"/>
</dbReference>
<keyword evidence="1" id="KW-0963">Cytoplasm</keyword>
<comment type="caution">
    <text evidence="7">The sequence shown here is derived from an EMBL/GenBank/DDBJ whole genome shotgun (WGS) entry which is preliminary data.</text>
</comment>
<dbReference type="PROSITE" id="PS51255">
    <property type="entry name" value="ADPK"/>
    <property type="match status" value="1"/>
</dbReference>
<evidence type="ECO:0000313" key="8">
    <source>
        <dbReference type="Proteomes" id="UP000735302"/>
    </source>
</evidence>
<dbReference type="GO" id="GO:0006096">
    <property type="term" value="P:glycolytic process"/>
    <property type="evidence" value="ECO:0007669"/>
    <property type="project" value="UniProtKB-KW"/>
</dbReference>
<dbReference type="PANTHER" id="PTHR21208:SF1">
    <property type="entry name" value="ADP-DEPENDENT GLUCOKINASE"/>
    <property type="match status" value="1"/>
</dbReference>
<dbReference type="InterPro" id="IPR029056">
    <property type="entry name" value="Ribokinase-like"/>
</dbReference>
<protein>
    <submittedName>
        <fullName evidence="7">ADP-dependent glucokinase-like</fullName>
    </submittedName>
</protein>
<dbReference type="GO" id="GO:0046872">
    <property type="term" value="F:metal ion binding"/>
    <property type="evidence" value="ECO:0007669"/>
    <property type="project" value="UniProtKB-KW"/>
</dbReference>
<evidence type="ECO:0000256" key="3">
    <source>
        <dbReference type="ARBA" id="ARBA00022723"/>
    </source>
</evidence>
<evidence type="ECO:0000256" key="2">
    <source>
        <dbReference type="ARBA" id="ARBA00022679"/>
    </source>
</evidence>
<keyword evidence="5" id="KW-0460">Magnesium</keyword>
<evidence type="ECO:0000313" key="7">
    <source>
        <dbReference type="EMBL" id="GFO14322.1"/>
    </source>
</evidence>
<evidence type="ECO:0000256" key="6">
    <source>
        <dbReference type="ARBA" id="ARBA00023152"/>
    </source>
</evidence>
<keyword evidence="8" id="KW-1185">Reference proteome</keyword>
<proteinExistence type="predicted"/>
<dbReference type="Pfam" id="PF04587">
    <property type="entry name" value="ADP_PFK_GK"/>
    <property type="match status" value="1"/>
</dbReference>
<sequence>MFSGSVKIGASLSFLVLIVAYLYKRHADEILQERLRDVLSGLLRAEKKISLESKRVAVGFGACEDIFTNGLNLLHHLNLTSPQEAVHQDLVNTPEELAQLFAFFFESGAAAERYVANASLFEEIVKAGMKGEGYQWAIGGNAAVIARRLAMEGFDVLLGARMGQNALDTISDSVKVIGNSIPRSDIHLIMEYKTNDQWGKFTSPRANRLVLHNDKVNPFLDGMEEFLDKVLTFKPSLLVIGGLQMMDNFPDDKGVRFERLEKLSQFLQKLPRSTLIHFEMASFTEFSLLTEIIHKVIYYCDSLGANEQELPNILQVVQGKNVTLVSDQRPRVATVLDQIRKLYAALGDTSQMNGRRPLTRIHIHTLAFQAILTHPDSAWKNSMSATAKAALTAHRHTCGDHDIDAAKARLIMDGSFALSSQEPKEDINDSSTKNRIYVNNQRPVSCWEESGLLPAHVCVAPVLVCTQILKTAGGGDNISGAGLVLQI</sequence>
<keyword evidence="6" id="KW-0324">Glycolysis</keyword>
<keyword evidence="3" id="KW-0479">Metal-binding</keyword>
<dbReference type="InterPro" id="IPR007666">
    <property type="entry name" value="ADP_PFK/GK"/>
</dbReference>
<dbReference type="PANTHER" id="PTHR21208">
    <property type="entry name" value="ADP-DEPENDENT GLUCOKINASE"/>
    <property type="match status" value="1"/>
</dbReference>
<dbReference type="GO" id="GO:0043843">
    <property type="term" value="F:ADP-specific glucokinase activity"/>
    <property type="evidence" value="ECO:0007669"/>
    <property type="project" value="TreeGrafter"/>
</dbReference>
<accession>A0AAV4B563</accession>
<evidence type="ECO:0000256" key="5">
    <source>
        <dbReference type="ARBA" id="ARBA00022842"/>
    </source>
</evidence>
<evidence type="ECO:0000256" key="4">
    <source>
        <dbReference type="ARBA" id="ARBA00022777"/>
    </source>
</evidence>
<evidence type="ECO:0000256" key="1">
    <source>
        <dbReference type="ARBA" id="ARBA00022490"/>
    </source>
</evidence>
<reference evidence="7 8" key="1">
    <citation type="journal article" date="2021" name="Elife">
        <title>Chloroplast acquisition without the gene transfer in kleptoplastic sea slugs, Plakobranchus ocellatus.</title>
        <authorList>
            <person name="Maeda T."/>
            <person name="Takahashi S."/>
            <person name="Yoshida T."/>
            <person name="Shimamura S."/>
            <person name="Takaki Y."/>
            <person name="Nagai Y."/>
            <person name="Toyoda A."/>
            <person name="Suzuki Y."/>
            <person name="Arimoto A."/>
            <person name="Ishii H."/>
            <person name="Satoh N."/>
            <person name="Nishiyama T."/>
            <person name="Hasebe M."/>
            <person name="Maruyama T."/>
            <person name="Minagawa J."/>
            <person name="Obokata J."/>
            <person name="Shigenobu S."/>
        </authorList>
    </citation>
    <scope>NUCLEOTIDE SEQUENCE [LARGE SCALE GENOMIC DNA]</scope>
</reference>
<dbReference type="Proteomes" id="UP000735302">
    <property type="component" value="Unassembled WGS sequence"/>
</dbReference>
<dbReference type="GO" id="GO:0005783">
    <property type="term" value="C:endoplasmic reticulum"/>
    <property type="evidence" value="ECO:0007669"/>
    <property type="project" value="TreeGrafter"/>
</dbReference>
<dbReference type="GO" id="GO:0006006">
    <property type="term" value="P:glucose metabolic process"/>
    <property type="evidence" value="ECO:0007669"/>
    <property type="project" value="TreeGrafter"/>
</dbReference>
<dbReference type="EMBL" id="BLXT01004553">
    <property type="protein sequence ID" value="GFO14322.1"/>
    <property type="molecule type" value="Genomic_DNA"/>
</dbReference>
<organism evidence="7 8">
    <name type="scientific">Plakobranchus ocellatus</name>
    <dbReference type="NCBI Taxonomy" id="259542"/>
    <lineage>
        <taxon>Eukaryota</taxon>
        <taxon>Metazoa</taxon>
        <taxon>Spiralia</taxon>
        <taxon>Lophotrochozoa</taxon>
        <taxon>Mollusca</taxon>
        <taxon>Gastropoda</taxon>
        <taxon>Heterobranchia</taxon>
        <taxon>Euthyneura</taxon>
        <taxon>Panpulmonata</taxon>
        <taxon>Sacoglossa</taxon>
        <taxon>Placobranchoidea</taxon>
        <taxon>Plakobranchidae</taxon>
        <taxon>Plakobranchus</taxon>
    </lineage>
</organism>
<dbReference type="SUPFAM" id="SSF53613">
    <property type="entry name" value="Ribokinase-like"/>
    <property type="match status" value="1"/>
</dbReference>
<dbReference type="AlphaFoldDB" id="A0AAV4B563"/>